<dbReference type="KEGG" id="sliu:111354426"/>
<evidence type="ECO:0000313" key="2">
    <source>
        <dbReference type="Proteomes" id="UP000301870"/>
    </source>
</evidence>
<dbReference type="GeneID" id="111354426"/>
<reference evidence="3" key="1">
    <citation type="submission" date="2025-08" db="UniProtKB">
        <authorList>
            <consortium name="RefSeq"/>
        </authorList>
    </citation>
    <scope>IDENTIFICATION</scope>
    <source>
        <strain evidence="3">Ishihara</strain>
        <tissue evidence="3">Whole body</tissue>
    </source>
</reference>
<proteinExistence type="predicted"/>
<dbReference type="OrthoDB" id="6931295at2759"/>
<dbReference type="RefSeq" id="XP_022823652.1">
    <property type="nucleotide sequence ID" value="XM_022967884.1"/>
</dbReference>
<keyword evidence="2" id="KW-1185">Reference proteome</keyword>
<protein>
    <submittedName>
        <fullName evidence="3">Uncharacterized protein LOC111354426</fullName>
    </submittedName>
</protein>
<dbReference type="Proteomes" id="UP000301870">
    <property type="component" value="Chromosome 18"/>
</dbReference>
<organism evidence="2 3">
    <name type="scientific">Spodoptera litura</name>
    <name type="common">Asian cotton leafworm</name>
    <dbReference type="NCBI Taxonomy" id="69820"/>
    <lineage>
        <taxon>Eukaryota</taxon>
        <taxon>Metazoa</taxon>
        <taxon>Ecdysozoa</taxon>
        <taxon>Arthropoda</taxon>
        <taxon>Hexapoda</taxon>
        <taxon>Insecta</taxon>
        <taxon>Pterygota</taxon>
        <taxon>Neoptera</taxon>
        <taxon>Endopterygota</taxon>
        <taxon>Lepidoptera</taxon>
        <taxon>Glossata</taxon>
        <taxon>Ditrysia</taxon>
        <taxon>Noctuoidea</taxon>
        <taxon>Noctuidae</taxon>
        <taxon>Amphipyrinae</taxon>
        <taxon>Spodoptera</taxon>
    </lineage>
</organism>
<feature type="compositionally biased region" description="Low complexity" evidence="1">
    <location>
        <begin position="243"/>
        <end position="254"/>
    </location>
</feature>
<accession>A0A9J7E8W8</accession>
<feature type="compositionally biased region" description="Basic residues" evidence="1">
    <location>
        <begin position="255"/>
        <end position="266"/>
    </location>
</feature>
<feature type="region of interest" description="Disordered" evidence="1">
    <location>
        <begin position="242"/>
        <end position="276"/>
    </location>
</feature>
<evidence type="ECO:0000256" key="1">
    <source>
        <dbReference type="SAM" id="MobiDB-lite"/>
    </source>
</evidence>
<dbReference type="AlphaFoldDB" id="A0A9J7E8W8"/>
<sequence>MFLMKLNINNVKIGGVKRLGRNRVSVEFVTHQDANSFLVNGMVAQSYVTSIPQFNITRMGIVRDVPVEWTENEIISNIRVPAACGAVIKARRMNRKVSTTNGTEWKPTQTEVLTFDGQTLLKKVFCSSSALPVELYSYPTIQCYHCCRFGHTRTICRSKPRCFKCGQDHPGDGCQIPAETATCVNCSGTHFANNKACPELGRQKSIKALMAEKSISYAEASQVFPTVKRSYAEVSRSVNLIDPSPIKKPSQQKSPIKKTMHLKPKSHAPLSPSHDKKTHQALTQDHCYSPSKNGCAFPVESGTNIRSSKYILNIVSDMLMAILSIPAQTVPDHVAHKLSTILDYICKIPTSKGPRALGSLAAQPGCGSQNICAASYNSQSTTSLDPSVEQYGRGRTYNYCLPIS</sequence>
<evidence type="ECO:0000313" key="3">
    <source>
        <dbReference type="RefSeq" id="XP_022823652.1"/>
    </source>
</evidence>
<gene>
    <name evidence="3" type="primary">LOC111354426</name>
</gene>
<name>A0A9J7E8W8_SPOLT</name>